<evidence type="ECO:0000313" key="2">
    <source>
        <dbReference type="EMBL" id="MEB3345113.1"/>
    </source>
</evidence>
<dbReference type="InterPro" id="IPR025388">
    <property type="entry name" value="Alginate_export_dom"/>
</dbReference>
<protein>
    <submittedName>
        <fullName evidence="2">Alginate export family protein</fullName>
    </submittedName>
</protein>
<dbReference type="RefSeq" id="WP_324179147.1">
    <property type="nucleotide sequence ID" value="NZ_BAABAW010000008.1"/>
</dbReference>
<proteinExistence type="predicted"/>
<dbReference type="Pfam" id="PF13372">
    <property type="entry name" value="Alginate_exp"/>
    <property type="match status" value="1"/>
</dbReference>
<dbReference type="EMBL" id="JAYKLX010000003">
    <property type="protein sequence ID" value="MEB3345113.1"/>
    <property type="molecule type" value="Genomic_DNA"/>
</dbReference>
<name>A0ABU5ZT33_9FLAO</name>
<evidence type="ECO:0000259" key="1">
    <source>
        <dbReference type="Pfam" id="PF13372"/>
    </source>
</evidence>
<gene>
    <name evidence="2" type="ORF">U6A24_06565</name>
</gene>
<feature type="domain" description="Alginate export" evidence="1">
    <location>
        <begin position="84"/>
        <end position="472"/>
    </location>
</feature>
<accession>A0ABU5ZT33</accession>
<organism evidence="2 3">
    <name type="scientific">Aquimarina gracilis</name>
    <dbReference type="NCBI Taxonomy" id="874422"/>
    <lineage>
        <taxon>Bacteria</taxon>
        <taxon>Pseudomonadati</taxon>
        <taxon>Bacteroidota</taxon>
        <taxon>Flavobacteriia</taxon>
        <taxon>Flavobacteriales</taxon>
        <taxon>Flavobacteriaceae</taxon>
        <taxon>Aquimarina</taxon>
    </lineage>
</organism>
<sequence>MIQNKTYLLLIIVFVVTWNSIAQNRDIVQDSLNDSQKITEEYGQLFIKKRFNLIRFRDDFSYLKNTEKTKLWEKLKYIPVGNFYLSIGGDARTELEFLRTDGLNLETSTDDYFWDQRLMAHVSLRGKRFRSFVQLNKSWRLNNELPQSPNDEDELALHQAFFDIKFDDRPEAQASYLRLGRQEFFVGSGRFFGIREGPNMRLSYDGISGRANINNFRGDFFYLREVAIREHIFDNEIFGDNTIYGAYGTYKYGNDKNGQSAELYYVGLERPLAFYQDLVGEDNRHTLGTRYVFRHRGQQGFDIDAEFNYQFGEFNNLDVSAYSFSLNADYFWKTVNEIEHRLGFKANLYSGDKDATDNKIGTFNPINPALGFLGRLVVFRWSNLAALHPSYRISFGDSFAINAENAFLWRPQKEDFLYAPSTLPYSAENRNGEESYVGMLPSIEAEWAVNAFLSFEIYYAALLKGNYFIDEENDIHNIAITTYFRF</sequence>
<reference evidence="2 3" key="1">
    <citation type="journal article" date="2013" name="Int. J. Syst. Evol. Microbiol.">
        <title>Aquimarina gracilis sp. nov., isolated from the gut microflora of a mussel, Mytilus coruscus, and emended description of Aquimarina spongiae.</title>
        <authorList>
            <person name="Park S.C."/>
            <person name="Choe H.N."/>
            <person name="Baik K.S."/>
            <person name="Seong C.N."/>
        </authorList>
    </citation>
    <scope>NUCLEOTIDE SEQUENCE [LARGE SCALE GENOMIC DNA]</scope>
    <source>
        <strain evidence="2 3">PSC32</strain>
    </source>
</reference>
<dbReference type="Proteomes" id="UP001327027">
    <property type="component" value="Unassembled WGS sequence"/>
</dbReference>
<comment type="caution">
    <text evidence="2">The sequence shown here is derived from an EMBL/GenBank/DDBJ whole genome shotgun (WGS) entry which is preliminary data.</text>
</comment>
<evidence type="ECO:0000313" key="3">
    <source>
        <dbReference type="Proteomes" id="UP001327027"/>
    </source>
</evidence>
<keyword evidence="3" id="KW-1185">Reference proteome</keyword>